<dbReference type="AlphaFoldDB" id="A0A1R4HIJ5"/>
<evidence type="ECO:0000313" key="2">
    <source>
        <dbReference type="Proteomes" id="UP000195442"/>
    </source>
</evidence>
<accession>A0A1R4HIJ5</accession>
<dbReference type="Proteomes" id="UP000195442">
    <property type="component" value="Unassembled WGS sequence"/>
</dbReference>
<evidence type="ECO:0000313" key="1">
    <source>
        <dbReference type="EMBL" id="SJM96056.1"/>
    </source>
</evidence>
<dbReference type="EMBL" id="FUKJ01000450">
    <property type="protein sequence ID" value="SJM96056.1"/>
    <property type="molecule type" value="Genomic_DNA"/>
</dbReference>
<keyword evidence="2" id="KW-1185">Reference proteome</keyword>
<protein>
    <submittedName>
        <fullName evidence="1">Uncharacterized protein</fullName>
    </submittedName>
</protein>
<organism evidence="1 2">
    <name type="scientific">Crenothrix polyspora</name>
    <dbReference type="NCBI Taxonomy" id="360316"/>
    <lineage>
        <taxon>Bacteria</taxon>
        <taxon>Pseudomonadati</taxon>
        <taxon>Pseudomonadota</taxon>
        <taxon>Gammaproteobacteria</taxon>
        <taxon>Methylococcales</taxon>
        <taxon>Crenotrichaceae</taxon>
        <taxon>Crenothrix</taxon>
    </lineage>
</organism>
<reference evidence="2" key="1">
    <citation type="submission" date="2017-02" db="EMBL/GenBank/DDBJ databases">
        <authorList>
            <person name="Daims H."/>
        </authorList>
    </citation>
    <scope>NUCLEOTIDE SEQUENCE [LARGE SCALE GENOMIC DNA]</scope>
</reference>
<sequence>MGTLVHWFGLMPCLLPSPNMVKDTITKTVLTTSMMNLLGLSIKNSAHFGLIIPTIKKSAVSKPKLIAAVTNIDIYLLDYYLNDFQLLLLDTLMSKV</sequence>
<name>A0A1R4HIJ5_9GAMM</name>
<proteinExistence type="predicted"/>
<gene>
    <name evidence="1" type="ORF">CRENPOLYSF2_830024</name>
</gene>